<dbReference type="STRING" id="1346791.M529_02695"/>
<dbReference type="AlphaFoldDB" id="T0KB67"/>
<dbReference type="EMBL" id="AUWY01000023">
    <property type="protein sequence ID" value="EQB33939.1"/>
    <property type="molecule type" value="Genomic_DNA"/>
</dbReference>
<accession>T0KB67</accession>
<evidence type="ECO:0000313" key="2">
    <source>
        <dbReference type="Proteomes" id="UP000015523"/>
    </source>
</evidence>
<protein>
    <submittedName>
        <fullName evidence="1">Uncharacterized protein</fullName>
    </submittedName>
</protein>
<reference evidence="1 2" key="1">
    <citation type="journal article" date="2013" name="Genome Announc.">
        <title>Draft Genome Sequence of Sphingobium ummariense Strain RL-3, a Hexachlorocyclohexane-Degrading Bacterium.</title>
        <authorList>
            <person name="Kohli P."/>
            <person name="Dua A."/>
            <person name="Sangwan N."/>
            <person name="Oldach P."/>
            <person name="Khurana J.P."/>
            <person name="Lal R."/>
        </authorList>
    </citation>
    <scope>NUCLEOTIDE SEQUENCE [LARGE SCALE GENOMIC DNA]</scope>
    <source>
        <strain evidence="1 2">RL-3</strain>
    </source>
</reference>
<keyword evidence="2" id="KW-1185">Reference proteome</keyword>
<proteinExistence type="predicted"/>
<comment type="caution">
    <text evidence="1">The sequence shown here is derived from an EMBL/GenBank/DDBJ whole genome shotgun (WGS) entry which is preliminary data.</text>
</comment>
<evidence type="ECO:0000313" key="1">
    <source>
        <dbReference type="EMBL" id="EQB33939.1"/>
    </source>
</evidence>
<sequence length="34" mass="3830">MLSGDVDYGLAPFYVAQVSAISRVSRYRDFIVSF</sequence>
<name>T0KB67_9SPHN</name>
<organism evidence="1 2">
    <name type="scientific">Sphingobium ummariense RL-3</name>
    <dbReference type="NCBI Taxonomy" id="1346791"/>
    <lineage>
        <taxon>Bacteria</taxon>
        <taxon>Pseudomonadati</taxon>
        <taxon>Pseudomonadota</taxon>
        <taxon>Alphaproteobacteria</taxon>
        <taxon>Sphingomonadales</taxon>
        <taxon>Sphingomonadaceae</taxon>
        <taxon>Sphingobium</taxon>
    </lineage>
</organism>
<dbReference type="Proteomes" id="UP000015523">
    <property type="component" value="Unassembled WGS sequence"/>
</dbReference>
<gene>
    <name evidence="1" type="ORF">M529_02695</name>
</gene>